<reference evidence="2" key="1">
    <citation type="submission" date="2018-06" db="EMBL/GenBank/DDBJ databases">
        <authorList>
            <person name="Zhirakovskaya E."/>
        </authorList>
    </citation>
    <scope>NUCLEOTIDE SEQUENCE</scope>
</reference>
<proteinExistence type="predicted"/>
<accession>A0A3B0TSK3</accession>
<feature type="transmembrane region" description="Helical" evidence="1">
    <location>
        <begin position="41"/>
        <end position="66"/>
    </location>
</feature>
<organism evidence="2">
    <name type="scientific">hydrothermal vent metagenome</name>
    <dbReference type="NCBI Taxonomy" id="652676"/>
    <lineage>
        <taxon>unclassified sequences</taxon>
        <taxon>metagenomes</taxon>
        <taxon>ecological metagenomes</taxon>
    </lineage>
</organism>
<keyword evidence="1" id="KW-0472">Membrane</keyword>
<keyword evidence="1" id="KW-1133">Transmembrane helix</keyword>
<evidence type="ECO:0000313" key="2">
    <source>
        <dbReference type="EMBL" id="VAW19690.1"/>
    </source>
</evidence>
<dbReference type="EMBL" id="UOEP01000103">
    <property type="protein sequence ID" value="VAW19690.1"/>
    <property type="molecule type" value="Genomic_DNA"/>
</dbReference>
<evidence type="ECO:0000256" key="1">
    <source>
        <dbReference type="SAM" id="Phobius"/>
    </source>
</evidence>
<protein>
    <submittedName>
        <fullName evidence="2">Uncharacterized protein</fullName>
    </submittedName>
</protein>
<sequence length="81" mass="8525">MVVVFGETWLNVEYFNSKIMKELSFEKMGEVQGGNVNDCDVALGLVVGIWGAALSAASFGLAAFVVGFGGSLSVSYVCHAE</sequence>
<dbReference type="AlphaFoldDB" id="A0A3B0TSK3"/>
<name>A0A3B0TSK3_9ZZZZ</name>
<keyword evidence="1" id="KW-0812">Transmembrane</keyword>
<gene>
    <name evidence="2" type="ORF">MNBD_BACTEROID01-2286</name>
</gene>